<dbReference type="Gene3D" id="3.90.1200.10">
    <property type="match status" value="1"/>
</dbReference>
<dbReference type="InterPro" id="IPR052077">
    <property type="entry name" value="CcrZ_PhaseVar_Mediator"/>
</dbReference>
<protein>
    <recommendedName>
        <fullName evidence="1">Aminoglycoside phosphotransferase domain-containing protein</fullName>
    </recommendedName>
</protein>
<evidence type="ECO:0000313" key="3">
    <source>
        <dbReference type="Proteomes" id="UP000609879"/>
    </source>
</evidence>
<dbReference type="InterPro" id="IPR002575">
    <property type="entry name" value="Aminoglycoside_PTrfase"/>
</dbReference>
<gene>
    <name evidence="2" type="ORF">Ade02nite_61550</name>
</gene>
<evidence type="ECO:0000313" key="2">
    <source>
        <dbReference type="EMBL" id="GID77514.1"/>
    </source>
</evidence>
<feature type="domain" description="Aminoglycoside phosphotransferase" evidence="1">
    <location>
        <begin position="67"/>
        <end position="289"/>
    </location>
</feature>
<sequence>MTGSPKLGAGSEIERANPCITFMLCRAAAPDGGSVHDPTSRYREDVDAAELASVFGLGRARGLSDGPVARGRQGEVWRLDTSDGRWAVKVPFHEAGEGGALFQEAACAAGVPAPAIRRTVTGEVVAHISGRQIRLYEWVELGTPDPMVDPGLVGATVAAVHRVVVPASGPVEWWHTAPVGAPAWDQLIARLRAAGAPFAARLAELRDELVALESWLTPPVSVRMCHRDLWADNVLPTPSGGLCVIDWENSGPADPAQELACVVFEFARTDPGRVRDLMSAYESAGGPARLTRPGDFSMLIAQLGHITELAANDWLTPNVRNPDRAGAEAWIGETLDEPHTRAVLQSLLRATRPQGL</sequence>
<keyword evidence="3" id="KW-1185">Reference proteome</keyword>
<dbReference type="EMBL" id="BOMI01000122">
    <property type="protein sequence ID" value="GID77514.1"/>
    <property type="molecule type" value="Genomic_DNA"/>
</dbReference>
<dbReference type="PANTHER" id="PTHR40086">
    <property type="entry name" value="PHOSPHOTRANSFERASE YTMP-RELATED"/>
    <property type="match status" value="1"/>
</dbReference>
<proteinExistence type="predicted"/>
<name>A0ABQ3YBV7_9ACTN</name>
<organism evidence="2 3">
    <name type="scientific">Paractinoplanes deccanensis</name>
    <dbReference type="NCBI Taxonomy" id="113561"/>
    <lineage>
        <taxon>Bacteria</taxon>
        <taxon>Bacillati</taxon>
        <taxon>Actinomycetota</taxon>
        <taxon>Actinomycetes</taxon>
        <taxon>Micromonosporales</taxon>
        <taxon>Micromonosporaceae</taxon>
        <taxon>Paractinoplanes</taxon>
    </lineage>
</organism>
<comment type="caution">
    <text evidence="2">The sequence shown here is derived from an EMBL/GenBank/DDBJ whole genome shotgun (WGS) entry which is preliminary data.</text>
</comment>
<dbReference type="Proteomes" id="UP000609879">
    <property type="component" value="Unassembled WGS sequence"/>
</dbReference>
<dbReference type="Pfam" id="PF01636">
    <property type="entry name" value="APH"/>
    <property type="match status" value="1"/>
</dbReference>
<dbReference type="SUPFAM" id="SSF56112">
    <property type="entry name" value="Protein kinase-like (PK-like)"/>
    <property type="match status" value="1"/>
</dbReference>
<accession>A0ABQ3YBV7</accession>
<reference evidence="2 3" key="1">
    <citation type="submission" date="2021-01" db="EMBL/GenBank/DDBJ databases">
        <title>Whole genome shotgun sequence of Actinoplanes deccanensis NBRC 13994.</title>
        <authorList>
            <person name="Komaki H."/>
            <person name="Tamura T."/>
        </authorList>
    </citation>
    <scope>NUCLEOTIDE SEQUENCE [LARGE SCALE GENOMIC DNA]</scope>
    <source>
        <strain evidence="2 3">NBRC 13994</strain>
    </source>
</reference>
<dbReference type="PANTHER" id="PTHR40086:SF1">
    <property type="entry name" value="CELL CYCLE REGULATOR CCRZ"/>
    <property type="match status" value="1"/>
</dbReference>
<evidence type="ECO:0000259" key="1">
    <source>
        <dbReference type="Pfam" id="PF01636"/>
    </source>
</evidence>
<dbReference type="InterPro" id="IPR011009">
    <property type="entry name" value="Kinase-like_dom_sf"/>
</dbReference>